<evidence type="ECO:0000256" key="4">
    <source>
        <dbReference type="ARBA" id="ARBA00022692"/>
    </source>
</evidence>
<dbReference type="InterPro" id="IPR039426">
    <property type="entry name" value="TonB-dep_rcpt-like"/>
</dbReference>
<keyword evidence="11" id="KW-1185">Reference proteome</keyword>
<evidence type="ECO:0000256" key="1">
    <source>
        <dbReference type="ARBA" id="ARBA00004571"/>
    </source>
</evidence>
<feature type="signal peptide" evidence="8">
    <location>
        <begin position="1"/>
        <end position="18"/>
    </location>
</feature>
<organism evidence="10 11">
    <name type="scientific">Tenacibaculum vairaonense</name>
    <dbReference type="NCBI Taxonomy" id="3137860"/>
    <lineage>
        <taxon>Bacteria</taxon>
        <taxon>Pseudomonadati</taxon>
        <taxon>Bacteroidota</taxon>
        <taxon>Flavobacteriia</taxon>
        <taxon>Flavobacteriales</taxon>
        <taxon>Flavobacteriaceae</taxon>
        <taxon>Tenacibaculum</taxon>
    </lineage>
</organism>
<evidence type="ECO:0000256" key="5">
    <source>
        <dbReference type="ARBA" id="ARBA00023136"/>
    </source>
</evidence>
<dbReference type="Proteomes" id="UP001497602">
    <property type="component" value="Unassembled WGS sequence"/>
</dbReference>
<gene>
    <name evidence="10" type="ORF">T190115A13A_110009</name>
</gene>
<keyword evidence="6 7" id="KW-0998">Cell outer membrane</keyword>
<name>A0ABP1F2Z9_9FLAO</name>
<keyword evidence="3 7" id="KW-1134">Transmembrane beta strand</keyword>
<evidence type="ECO:0000256" key="3">
    <source>
        <dbReference type="ARBA" id="ARBA00022452"/>
    </source>
</evidence>
<accession>A0ABP1F2Z9</accession>
<dbReference type="Pfam" id="PF13715">
    <property type="entry name" value="CarbopepD_reg_2"/>
    <property type="match status" value="1"/>
</dbReference>
<evidence type="ECO:0000256" key="8">
    <source>
        <dbReference type="SAM" id="SignalP"/>
    </source>
</evidence>
<feature type="domain" description="TonB-dependent receptor plug" evidence="9">
    <location>
        <begin position="218"/>
        <end position="292"/>
    </location>
</feature>
<evidence type="ECO:0000259" key="9">
    <source>
        <dbReference type="Pfam" id="PF07715"/>
    </source>
</evidence>
<evidence type="ECO:0000256" key="6">
    <source>
        <dbReference type="ARBA" id="ARBA00023237"/>
    </source>
</evidence>
<keyword evidence="2 7" id="KW-0813">Transport</keyword>
<protein>
    <submittedName>
        <fullName evidence="10">Outer membrane receptor proteins, mostly Fe transport</fullName>
    </submittedName>
</protein>
<evidence type="ECO:0000256" key="2">
    <source>
        <dbReference type="ARBA" id="ARBA00022448"/>
    </source>
</evidence>
<evidence type="ECO:0000313" key="10">
    <source>
        <dbReference type="EMBL" id="CAL2104873.1"/>
    </source>
</evidence>
<dbReference type="PROSITE" id="PS52016">
    <property type="entry name" value="TONB_DEPENDENT_REC_3"/>
    <property type="match status" value="1"/>
</dbReference>
<comment type="similarity">
    <text evidence="7">Belongs to the TonB-dependent receptor family.</text>
</comment>
<keyword evidence="5 7" id="KW-0472">Membrane</keyword>
<evidence type="ECO:0000256" key="7">
    <source>
        <dbReference type="PROSITE-ProRule" id="PRU01360"/>
    </source>
</evidence>
<feature type="chain" id="PRO_5047475640" evidence="8">
    <location>
        <begin position="19"/>
        <end position="846"/>
    </location>
</feature>
<keyword evidence="4 7" id="KW-0812">Transmembrane</keyword>
<dbReference type="InterPro" id="IPR037066">
    <property type="entry name" value="Plug_dom_sf"/>
</dbReference>
<sequence length="846" mass="97688">MRKWFVLLSCLCSVFCLAQNPKPLKDFLIQLEEDYNIKFSFSDENINSKFILVPKTYNPSLNEALLQINKQTKLIVKRKSKRYYVLTKKNKETFQILGKIIDSISGLPLNNVSILYKKNKGVVSNNKGKFVLQKISKTDTITISHLGYHSKNITLKKENSLESLVIKLVEKPDYLNEVIIPNFLTSGMLKKIDGTIELLPQKQGVLPGLTEPDVLLSTQQIPGINSPTETASGLYIHGSTPDQNLILFDNIKLYNTAHFFGVISALNPYIIDKVLVMKNATQAQYGNHIGGVVSIKTLEKIPNKSSFGFGFNLTGFDFHSNLKLSPKIAIQASARRSLSDILETPTIKRFSKKVFQNTAVSSGEELAKLPFIESINNFHFFDISTKIIYKPNHDSKLSLQYITIKNQLDYQLKNEQLIEQRNDGLEIQNNGVGLSFNTNFNPTTQLSTNLYYSDYNLDYKGIKKRETDIYDFTEKENKLTEVSFYTYLLKKFKKHRFKLGYEYTNHQVSFNLKKENNVVFSEILSKDDRLENVNVFVGNYRFQNDDIFTLNVGARYSYLTKLQKEVFEPRIFTKVKVFPFLWWHGSAELKQQHTSKIIEFFTSDFGLENELWALSDNDNIPILNSQKYSSGFLLKKSNWFLDIELYHKKIDGLTSLTTGFNNYNRSIFNGNAIINGFDVLLKKNWSSKLSSWVSYSFNNSSLLFENFNNNQSFSGNFNISNSLYIAQQFKLNRWNFSLGWNYRSGLPFNSLVNLNPNNGIEIERYNNANLPAYHRLDSSVTFDFYWNNNKNIKSMLGISFQNLYNRKNILRRTKEVSFDKDFNASLQTIETYGLDFTPNFVFRVKF</sequence>
<proteinExistence type="inferred from homology"/>
<evidence type="ECO:0000313" key="11">
    <source>
        <dbReference type="Proteomes" id="UP001497602"/>
    </source>
</evidence>
<keyword evidence="10" id="KW-0675">Receptor</keyword>
<keyword evidence="8" id="KW-0732">Signal</keyword>
<dbReference type="InterPro" id="IPR008969">
    <property type="entry name" value="CarboxyPept-like_regulatory"/>
</dbReference>
<dbReference type="Gene3D" id="2.170.130.10">
    <property type="entry name" value="TonB-dependent receptor, plug domain"/>
    <property type="match status" value="1"/>
</dbReference>
<dbReference type="Pfam" id="PF07715">
    <property type="entry name" value="Plug"/>
    <property type="match status" value="1"/>
</dbReference>
<dbReference type="InterPro" id="IPR036942">
    <property type="entry name" value="Beta-barrel_TonB_sf"/>
</dbReference>
<dbReference type="RefSeq" id="WP_348736575.1">
    <property type="nucleotide sequence ID" value="NZ_CAXJRC010000002.1"/>
</dbReference>
<comment type="caution">
    <text evidence="10">The sequence shown here is derived from an EMBL/GenBank/DDBJ whole genome shotgun (WGS) entry which is preliminary data.</text>
</comment>
<dbReference type="Gene3D" id="2.40.170.20">
    <property type="entry name" value="TonB-dependent receptor, beta-barrel domain"/>
    <property type="match status" value="1"/>
</dbReference>
<dbReference type="SUPFAM" id="SSF56935">
    <property type="entry name" value="Porins"/>
    <property type="match status" value="1"/>
</dbReference>
<reference evidence="10 11" key="1">
    <citation type="submission" date="2024-05" db="EMBL/GenBank/DDBJ databases">
        <authorList>
            <person name="Duchaud E."/>
        </authorList>
    </citation>
    <scope>NUCLEOTIDE SEQUENCE [LARGE SCALE GENOMIC DNA]</scope>
    <source>
        <strain evidence="10">Ena-SAMPLE-TAB-13-05-2024-13:56:06:370-140305</strain>
    </source>
</reference>
<comment type="subcellular location">
    <subcellularLocation>
        <location evidence="1 7">Cell outer membrane</location>
        <topology evidence="1 7">Multi-pass membrane protein</topology>
    </subcellularLocation>
</comment>
<dbReference type="InterPro" id="IPR012910">
    <property type="entry name" value="Plug_dom"/>
</dbReference>
<dbReference type="EMBL" id="CAXJRC010000002">
    <property type="protein sequence ID" value="CAL2104873.1"/>
    <property type="molecule type" value="Genomic_DNA"/>
</dbReference>
<dbReference type="SUPFAM" id="SSF49464">
    <property type="entry name" value="Carboxypeptidase regulatory domain-like"/>
    <property type="match status" value="1"/>
</dbReference>